<reference evidence="2 3" key="1">
    <citation type="submission" date="2019-06" db="EMBL/GenBank/DDBJ databases">
        <title>Complete genome sequence of Cutibacterium acnes subsp. acnes NBRC 107605.</title>
        <authorList>
            <person name="Miura T."/>
            <person name="Furukawa M."/>
            <person name="Shimamura M."/>
            <person name="Ohyama Y."/>
            <person name="Yamazoe A."/>
            <person name="Kawasaki H."/>
        </authorList>
    </citation>
    <scope>NUCLEOTIDE SEQUENCE [LARGE SCALE GENOMIC DNA]</scope>
    <source>
        <strain evidence="2 3">NBRC 107605</strain>
    </source>
</reference>
<evidence type="ECO:0000313" key="2">
    <source>
        <dbReference type="EMBL" id="BBK84163.1"/>
    </source>
</evidence>
<gene>
    <name evidence="2" type="ORF">CacPP4_07780</name>
</gene>
<evidence type="ECO:0000313" key="3">
    <source>
        <dbReference type="Proteomes" id="UP000318594"/>
    </source>
</evidence>
<feature type="chain" id="PRO_5045979541" description="Lipoprotein" evidence="1">
    <location>
        <begin position="28"/>
        <end position="177"/>
    </location>
</feature>
<dbReference type="Proteomes" id="UP000318594">
    <property type="component" value="Chromosome"/>
</dbReference>
<name>A0ABM7GY65_CUTAC</name>
<dbReference type="PROSITE" id="PS51257">
    <property type="entry name" value="PROKAR_LIPOPROTEIN"/>
    <property type="match status" value="1"/>
</dbReference>
<protein>
    <recommendedName>
        <fullName evidence="4">Lipoprotein</fullName>
    </recommendedName>
</protein>
<feature type="signal peptide" evidence="1">
    <location>
        <begin position="1"/>
        <end position="27"/>
    </location>
</feature>
<proteinExistence type="predicted"/>
<accession>A0ABM7GY65</accession>
<evidence type="ECO:0000256" key="1">
    <source>
        <dbReference type="SAM" id="SignalP"/>
    </source>
</evidence>
<organism evidence="2 3">
    <name type="scientific">Cutibacterium acnes subsp. acnes</name>
    <dbReference type="NCBI Taxonomy" id="1734925"/>
    <lineage>
        <taxon>Bacteria</taxon>
        <taxon>Bacillati</taxon>
        <taxon>Actinomycetota</taxon>
        <taxon>Actinomycetes</taxon>
        <taxon>Propionibacteriales</taxon>
        <taxon>Propionibacteriaceae</taxon>
        <taxon>Cutibacterium</taxon>
    </lineage>
</organism>
<dbReference type="EMBL" id="AP019723">
    <property type="protein sequence ID" value="BBK84163.1"/>
    <property type="molecule type" value="Genomic_DNA"/>
</dbReference>
<sequence length="177" mass="19752">MTKTLPYLAFTCALGLLLTGCSQSSQGLSRVTPSAAPDATMTPSGNVSKDLDVKTKVIKGAGLAITVDKGKQQVTFQTVDPKTKKPMKDWYMFNEKAQTLSWHKWVSAMGQAFDYTFSLTTHKMTKIKDFHHNDITPQVKQMGFWKPAQDSTSDAEKRLEKYFKNRYGMTIKQAASA</sequence>
<keyword evidence="1" id="KW-0732">Signal</keyword>
<evidence type="ECO:0008006" key="4">
    <source>
        <dbReference type="Google" id="ProtNLM"/>
    </source>
</evidence>
<keyword evidence="3" id="KW-1185">Reference proteome</keyword>